<evidence type="ECO:0000256" key="2">
    <source>
        <dbReference type="ARBA" id="ARBA00004948"/>
    </source>
</evidence>
<dbReference type="Gene3D" id="3.40.190.10">
    <property type="entry name" value="Periplasmic binding protein-like II"/>
    <property type="match status" value="2"/>
</dbReference>
<evidence type="ECO:0000313" key="14">
    <source>
        <dbReference type="EMBL" id="KAA9085440.1"/>
    </source>
</evidence>
<reference evidence="15" key="1">
    <citation type="submission" date="2019-09" db="EMBL/GenBank/DDBJ databases">
        <title>Mumia zhuanghuii sp. nov. isolated from the intestinal contents of plateau pika (Ochotona curzoniae) in the Qinghai-Tibet plateau of China.</title>
        <authorList>
            <person name="Tian Z."/>
        </authorList>
    </citation>
    <scope>NUCLEOTIDE SEQUENCE [LARGE SCALE GENOMIC DNA]</scope>
    <source>
        <strain evidence="15">DSM 25564</strain>
    </source>
</reference>
<evidence type="ECO:0000256" key="1">
    <source>
        <dbReference type="ARBA" id="ARBA00003469"/>
    </source>
</evidence>
<accession>A0A5J5IS03</accession>
<dbReference type="InterPro" id="IPR015168">
    <property type="entry name" value="SsuA/THI5"/>
</dbReference>
<evidence type="ECO:0000256" key="7">
    <source>
        <dbReference type="ARBA" id="ARBA00022898"/>
    </source>
</evidence>
<evidence type="ECO:0000256" key="3">
    <source>
        <dbReference type="ARBA" id="ARBA00009406"/>
    </source>
</evidence>
<dbReference type="AlphaFoldDB" id="A0A5J5IS03"/>
<feature type="chain" id="PRO_5023937442" description="Thiamine pyrimidine synthase" evidence="12">
    <location>
        <begin position="26"/>
        <end position="340"/>
    </location>
</feature>
<feature type="domain" description="SsuA/THI5-like" evidence="13">
    <location>
        <begin position="59"/>
        <end position="267"/>
    </location>
</feature>
<dbReference type="PANTHER" id="PTHR31528:SF1">
    <property type="entry name" value="4-AMINO-5-HYDROXYMETHYL-2-METHYLPYRIMIDINE PHOSPHATE SYNTHASE THI11-RELATED"/>
    <property type="match status" value="1"/>
</dbReference>
<evidence type="ECO:0000256" key="8">
    <source>
        <dbReference type="ARBA" id="ARBA00022977"/>
    </source>
</evidence>
<dbReference type="GO" id="GO:0046872">
    <property type="term" value="F:metal ion binding"/>
    <property type="evidence" value="ECO:0007669"/>
    <property type="project" value="UniProtKB-KW"/>
</dbReference>
<proteinExistence type="inferred from homology"/>
<keyword evidence="8" id="KW-0784">Thiamine biosynthesis</keyword>
<evidence type="ECO:0000256" key="4">
    <source>
        <dbReference type="ARBA" id="ARBA00011738"/>
    </source>
</evidence>
<name>A0A5J5IS03_9MICO</name>
<evidence type="ECO:0000313" key="15">
    <source>
        <dbReference type="Proteomes" id="UP000327039"/>
    </source>
</evidence>
<dbReference type="PROSITE" id="PS51257">
    <property type="entry name" value="PROKAR_LIPOPROTEIN"/>
    <property type="match status" value="1"/>
</dbReference>
<comment type="function">
    <text evidence="1">Responsible for the formation of the pyrimidine heterocycle in the thiamine biosynthesis pathway. Catalyzes the formation of hydroxymethylpyrimidine phosphate (HMP-P) from histidine and pyridoxal phosphate (PLP). The protein uses PLP and the active site histidine to form HMP-P, generating an inactive enzyme. The enzyme can only undergo a single turnover, which suggests it is a suicide enzyme.</text>
</comment>
<comment type="similarity">
    <text evidence="3">Belongs to the NMT1/THI5 family.</text>
</comment>
<organism evidence="14 15">
    <name type="scientific">Microbacterium radiodurans</name>
    <dbReference type="NCBI Taxonomy" id="661398"/>
    <lineage>
        <taxon>Bacteria</taxon>
        <taxon>Bacillati</taxon>
        <taxon>Actinomycetota</taxon>
        <taxon>Actinomycetes</taxon>
        <taxon>Micrococcales</taxon>
        <taxon>Microbacteriaceae</taxon>
        <taxon>Microbacterium</taxon>
    </lineage>
</organism>
<keyword evidence="7" id="KW-0663">Pyridoxal phosphate</keyword>
<dbReference type="Pfam" id="PF09084">
    <property type="entry name" value="NMT1"/>
    <property type="match status" value="1"/>
</dbReference>
<comment type="subunit">
    <text evidence="4">Homodimer.</text>
</comment>
<feature type="signal peptide" evidence="12">
    <location>
        <begin position="1"/>
        <end position="25"/>
    </location>
</feature>
<evidence type="ECO:0000256" key="5">
    <source>
        <dbReference type="ARBA" id="ARBA00022679"/>
    </source>
</evidence>
<protein>
    <recommendedName>
        <fullName evidence="10">Thiamine pyrimidine synthase</fullName>
    </recommendedName>
</protein>
<keyword evidence="5" id="KW-0808">Transferase</keyword>
<dbReference type="EMBL" id="VYRZ01000003">
    <property type="protein sequence ID" value="KAA9085440.1"/>
    <property type="molecule type" value="Genomic_DNA"/>
</dbReference>
<comment type="caution">
    <text evidence="14">The sequence shown here is derived from an EMBL/GenBank/DDBJ whole genome shotgun (WGS) entry which is preliminary data.</text>
</comment>
<evidence type="ECO:0000256" key="11">
    <source>
        <dbReference type="ARBA" id="ARBA00048179"/>
    </source>
</evidence>
<dbReference type="Proteomes" id="UP000327039">
    <property type="component" value="Unassembled WGS sequence"/>
</dbReference>
<comment type="pathway">
    <text evidence="2">Cofactor biosynthesis; thiamine diphosphate biosynthesis.</text>
</comment>
<dbReference type="GO" id="GO:0009228">
    <property type="term" value="P:thiamine biosynthetic process"/>
    <property type="evidence" value="ECO:0007669"/>
    <property type="project" value="UniProtKB-KW"/>
</dbReference>
<comment type="catalytic activity">
    <reaction evidence="11">
        <text>N(6)-(pyridoxal phosphate)-L-lysyl-[4-amino-5-hydroxymethyl-2-methylpyrimidine phosphate synthase] + L-histidyl-[4-amino-5-hydroxymethyl-2-methylpyrimidine phosphate synthase] + 2 Fe(3+) + 4 H2O = L-lysyl-[4-amino-5-hydroxymethyl-2-methylpyrimidine phosphate synthase] + (2S)-2-amino-5-hydroxy-4-oxopentanoyl-[4-amino-5-hydroxymethyl-2-methylpyrimidine phosphate synthase] + 4-amino-2-methyl-5-(phosphooxymethyl)pyrimidine + 3-oxopropanoate + 2 Fe(2+) + 2 H(+)</text>
        <dbReference type="Rhea" id="RHEA:65756"/>
        <dbReference type="Rhea" id="RHEA-COMP:16892"/>
        <dbReference type="Rhea" id="RHEA-COMP:16893"/>
        <dbReference type="Rhea" id="RHEA-COMP:16894"/>
        <dbReference type="Rhea" id="RHEA-COMP:16895"/>
        <dbReference type="ChEBI" id="CHEBI:15377"/>
        <dbReference type="ChEBI" id="CHEBI:15378"/>
        <dbReference type="ChEBI" id="CHEBI:29033"/>
        <dbReference type="ChEBI" id="CHEBI:29034"/>
        <dbReference type="ChEBI" id="CHEBI:29969"/>
        <dbReference type="ChEBI" id="CHEBI:29979"/>
        <dbReference type="ChEBI" id="CHEBI:33190"/>
        <dbReference type="ChEBI" id="CHEBI:58354"/>
        <dbReference type="ChEBI" id="CHEBI:143915"/>
        <dbReference type="ChEBI" id="CHEBI:157692"/>
    </reaction>
    <physiologicalReaction direction="left-to-right" evidence="11">
        <dbReference type="Rhea" id="RHEA:65757"/>
    </physiologicalReaction>
</comment>
<dbReference type="InterPro" id="IPR027939">
    <property type="entry name" value="NMT1/THI5"/>
</dbReference>
<evidence type="ECO:0000256" key="12">
    <source>
        <dbReference type="SAM" id="SignalP"/>
    </source>
</evidence>
<sequence>MSYPHRLAVLAVPVLLVSLAGCAGSAPDDAPSAESTYTGDVADVRYLTAFNTFGRDAYAFVAQEKGFFADHGLNVTIEPGTGSVDVMKLVASGSADFGIADFSAVAVTVANEDLPISAVAAIQQTTLAAIISLEGYGIEDPGDLEGKSIADQPGSTNEVIFPAYAEAAGFDASTVTHLPAAPPSLPQVLASHQADAIGQFVVGEPLIESVSQGKGVVVLPYGDELPDLYGNVLIASDDMIADDPELVSRFSAALLEGLQYSIENPDETGEILKKYQPTQDAAVAASEVGLMAPYVTGDAELGSIDADRVASVIDILSPAITGDVTPDDIVAFDLTPGVDE</sequence>
<keyword evidence="6" id="KW-0479">Metal-binding</keyword>
<dbReference type="GO" id="GO:0016740">
    <property type="term" value="F:transferase activity"/>
    <property type="evidence" value="ECO:0007669"/>
    <property type="project" value="UniProtKB-KW"/>
</dbReference>
<keyword evidence="9" id="KW-0408">Iron</keyword>
<keyword evidence="12" id="KW-0732">Signal</keyword>
<evidence type="ECO:0000259" key="13">
    <source>
        <dbReference type="Pfam" id="PF09084"/>
    </source>
</evidence>
<keyword evidence="15" id="KW-1185">Reference proteome</keyword>
<gene>
    <name evidence="14" type="ORF">F6B42_13345</name>
</gene>
<evidence type="ECO:0000256" key="6">
    <source>
        <dbReference type="ARBA" id="ARBA00022723"/>
    </source>
</evidence>
<dbReference type="OrthoDB" id="7808807at2"/>
<dbReference type="SUPFAM" id="SSF53850">
    <property type="entry name" value="Periplasmic binding protein-like II"/>
    <property type="match status" value="1"/>
</dbReference>
<dbReference type="PANTHER" id="PTHR31528">
    <property type="entry name" value="4-AMINO-5-HYDROXYMETHYL-2-METHYLPYRIMIDINE PHOSPHATE SYNTHASE THI11-RELATED"/>
    <property type="match status" value="1"/>
</dbReference>
<evidence type="ECO:0000256" key="9">
    <source>
        <dbReference type="ARBA" id="ARBA00023004"/>
    </source>
</evidence>
<evidence type="ECO:0000256" key="10">
    <source>
        <dbReference type="ARBA" id="ARBA00033171"/>
    </source>
</evidence>